<dbReference type="RefSeq" id="WP_097321459.1">
    <property type="nucleotide sequence ID" value="NZ_OBDY01000007.1"/>
</dbReference>
<dbReference type="AlphaFoldDB" id="A0A285ICU7"/>
<reference evidence="1 2" key="1">
    <citation type="submission" date="2017-09" db="EMBL/GenBank/DDBJ databases">
        <authorList>
            <person name="Ehlers B."/>
            <person name="Leendertz F.H."/>
        </authorList>
    </citation>
    <scope>NUCLEOTIDE SEQUENCE [LARGE SCALE GENOMIC DNA]</scope>
    <source>
        <strain evidence="1 2">CGMCC 4.6857</strain>
    </source>
</reference>
<keyword evidence="2" id="KW-1185">Reference proteome</keyword>
<gene>
    <name evidence="1" type="ORF">SAMN05421748_107294</name>
</gene>
<evidence type="ECO:0008006" key="3">
    <source>
        <dbReference type="Google" id="ProtNLM"/>
    </source>
</evidence>
<dbReference type="Gene3D" id="3.30.460.10">
    <property type="entry name" value="Beta Polymerase, domain 2"/>
    <property type="match status" value="1"/>
</dbReference>
<evidence type="ECO:0000313" key="2">
    <source>
        <dbReference type="Proteomes" id="UP000219612"/>
    </source>
</evidence>
<dbReference type="OrthoDB" id="43980at2"/>
<proteinExistence type="predicted"/>
<name>A0A285ICU7_9ACTN</name>
<dbReference type="Proteomes" id="UP000219612">
    <property type="component" value="Unassembled WGS sequence"/>
</dbReference>
<protein>
    <recommendedName>
        <fullName evidence="3">Nucleotidyltransferase domain-containing protein</fullName>
    </recommendedName>
</protein>
<dbReference type="SUPFAM" id="SSF81301">
    <property type="entry name" value="Nucleotidyltransferase"/>
    <property type="match status" value="1"/>
</dbReference>
<evidence type="ECO:0000313" key="1">
    <source>
        <dbReference type="EMBL" id="SNY45790.1"/>
    </source>
</evidence>
<dbReference type="InterPro" id="IPR043519">
    <property type="entry name" value="NT_sf"/>
</dbReference>
<dbReference type="EMBL" id="OBDY01000007">
    <property type="protein sequence ID" value="SNY45790.1"/>
    <property type="molecule type" value="Genomic_DNA"/>
</dbReference>
<sequence length="236" mass="25653">MEPVDVARELVLNRFPDASWALLTGSVLTAARTAGSDLDIVVMLPPGGTAHRESLRHQGWPVELFVQTPERLTEFLARELAARKPSTHRMLARGAVLFGDPGDLPARCAQVLADGPGPLPAQERDRMRYALTDLLDDLEHGTDPGERLVIAAAVWTEAARASLAFAGRWLSTGKWLLRELRELDPALAERWLAARDEPAAFAAEVLDRAGGPLFEGFNSIPSPGARTTVRGPRGRT</sequence>
<accession>A0A285ICU7</accession>
<organism evidence="1 2">
    <name type="scientific">Paractinoplanes atraurantiacus</name>
    <dbReference type="NCBI Taxonomy" id="1036182"/>
    <lineage>
        <taxon>Bacteria</taxon>
        <taxon>Bacillati</taxon>
        <taxon>Actinomycetota</taxon>
        <taxon>Actinomycetes</taxon>
        <taxon>Micromonosporales</taxon>
        <taxon>Micromonosporaceae</taxon>
        <taxon>Paractinoplanes</taxon>
    </lineage>
</organism>